<evidence type="ECO:0000313" key="6">
    <source>
        <dbReference type="Proteomes" id="UP000499080"/>
    </source>
</evidence>
<evidence type="ECO:0000256" key="3">
    <source>
        <dbReference type="ARBA" id="ARBA00023242"/>
    </source>
</evidence>
<evidence type="ECO:0000256" key="1">
    <source>
        <dbReference type="ARBA" id="ARBA00004123"/>
    </source>
</evidence>
<sequence>MSKKRVILTLEQRIEVIELHGKGNSEKKLSDIFCCGKTQINKILTGNIMISKERENFKSRGVKRMRMEKFPEINEALIEWFKSARAKNIPISGALMKQKAMEIADALGTKDFCISNGWLDKFRVRNNVVFRALCGQTADVDKKLCEDWTTRLPLLLAGYVDKDIFNMDETGLFFSSPPKYEYDGEVGRLQRRKTSKREDYDIVLC</sequence>
<dbReference type="InterPro" id="IPR009057">
    <property type="entry name" value="Homeodomain-like_sf"/>
</dbReference>
<name>A0A4Y2KCX5_ARAVE</name>
<dbReference type="Proteomes" id="UP000499080">
    <property type="component" value="Unassembled WGS sequence"/>
</dbReference>
<dbReference type="AlphaFoldDB" id="A0A4Y2KCX5"/>
<keyword evidence="6" id="KW-1185">Reference proteome</keyword>
<dbReference type="InterPro" id="IPR006600">
    <property type="entry name" value="HTH_CenpB_DNA-bd_dom"/>
</dbReference>
<evidence type="ECO:0000259" key="4">
    <source>
        <dbReference type="PROSITE" id="PS51253"/>
    </source>
</evidence>
<dbReference type="GO" id="GO:0003677">
    <property type="term" value="F:DNA binding"/>
    <property type="evidence" value="ECO:0007669"/>
    <property type="project" value="UniProtKB-KW"/>
</dbReference>
<dbReference type="Gene3D" id="1.10.10.60">
    <property type="entry name" value="Homeodomain-like"/>
    <property type="match status" value="1"/>
</dbReference>
<feature type="domain" description="HTH CENPB-type" evidence="4">
    <location>
        <begin position="61"/>
        <end position="132"/>
    </location>
</feature>
<evidence type="ECO:0000313" key="5">
    <source>
        <dbReference type="EMBL" id="GBM99416.1"/>
    </source>
</evidence>
<dbReference type="InterPro" id="IPR050863">
    <property type="entry name" value="CenT-Element_Derived"/>
</dbReference>
<organism evidence="5 6">
    <name type="scientific">Araneus ventricosus</name>
    <name type="common">Orbweaver spider</name>
    <name type="synonym">Epeira ventricosa</name>
    <dbReference type="NCBI Taxonomy" id="182803"/>
    <lineage>
        <taxon>Eukaryota</taxon>
        <taxon>Metazoa</taxon>
        <taxon>Ecdysozoa</taxon>
        <taxon>Arthropoda</taxon>
        <taxon>Chelicerata</taxon>
        <taxon>Arachnida</taxon>
        <taxon>Araneae</taxon>
        <taxon>Araneomorphae</taxon>
        <taxon>Entelegynae</taxon>
        <taxon>Araneoidea</taxon>
        <taxon>Araneidae</taxon>
        <taxon>Araneus</taxon>
    </lineage>
</organism>
<protein>
    <submittedName>
        <fullName evidence="5">Tigger transposable element-derived protein 4</fullName>
    </submittedName>
</protein>
<gene>
    <name evidence="5" type="primary">TIGD4_23</name>
    <name evidence="5" type="ORF">AVEN_78634_1</name>
</gene>
<dbReference type="SUPFAM" id="SSF46689">
    <property type="entry name" value="Homeodomain-like"/>
    <property type="match status" value="2"/>
</dbReference>
<dbReference type="EMBL" id="BGPR01004415">
    <property type="protein sequence ID" value="GBM99416.1"/>
    <property type="molecule type" value="Genomic_DNA"/>
</dbReference>
<dbReference type="Pfam" id="PF03221">
    <property type="entry name" value="HTH_Tnp_Tc5"/>
    <property type="match status" value="1"/>
</dbReference>
<comment type="subcellular location">
    <subcellularLocation>
        <location evidence="1">Nucleus</location>
    </subcellularLocation>
</comment>
<dbReference type="SMART" id="SM00674">
    <property type="entry name" value="CENPB"/>
    <property type="match status" value="1"/>
</dbReference>
<dbReference type="OrthoDB" id="6502032at2759"/>
<keyword evidence="2" id="KW-0238">DNA-binding</keyword>
<dbReference type="InterPro" id="IPR007889">
    <property type="entry name" value="HTH_Psq"/>
</dbReference>
<dbReference type="PANTHER" id="PTHR19303:SF73">
    <property type="entry name" value="PROTEIN PDC2"/>
    <property type="match status" value="1"/>
</dbReference>
<reference evidence="5 6" key="1">
    <citation type="journal article" date="2019" name="Sci. Rep.">
        <title>Orb-weaving spider Araneus ventricosus genome elucidates the spidroin gene catalogue.</title>
        <authorList>
            <person name="Kono N."/>
            <person name="Nakamura H."/>
            <person name="Ohtoshi R."/>
            <person name="Moran D.A.P."/>
            <person name="Shinohara A."/>
            <person name="Yoshida Y."/>
            <person name="Fujiwara M."/>
            <person name="Mori M."/>
            <person name="Tomita M."/>
            <person name="Arakawa K."/>
        </authorList>
    </citation>
    <scope>NUCLEOTIDE SEQUENCE [LARGE SCALE GENOMIC DNA]</scope>
</reference>
<dbReference type="PROSITE" id="PS51253">
    <property type="entry name" value="HTH_CENPB"/>
    <property type="match status" value="1"/>
</dbReference>
<accession>A0A4Y2KCX5</accession>
<proteinExistence type="predicted"/>
<dbReference type="GO" id="GO:0005634">
    <property type="term" value="C:nucleus"/>
    <property type="evidence" value="ECO:0007669"/>
    <property type="project" value="UniProtKB-SubCell"/>
</dbReference>
<dbReference type="Pfam" id="PF04218">
    <property type="entry name" value="CENP-B_N"/>
    <property type="match status" value="1"/>
</dbReference>
<comment type="caution">
    <text evidence="5">The sequence shown here is derived from an EMBL/GenBank/DDBJ whole genome shotgun (WGS) entry which is preliminary data.</text>
</comment>
<evidence type="ECO:0000256" key="2">
    <source>
        <dbReference type="ARBA" id="ARBA00023125"/>
    </source>
</evidence>
<dbReference type="PANTHER" id="PTHR19303">
    <property type="entry name" value="TRANSPOSON"/>
    <property type="match status" value="1"/>
</dbReference>
<keyword evidence="3" id="KW-0539">Nucleus</keyword>